<accession>A0ABP0WVF9</accession>
<evidence type="ECO:0008006" key="4">
    <source>
        <dbReference type="Google" id="ProtNLM"/>
    </source>
</evidence>
<name>A0ABP0WVF9_9BRYO</name>
<reference evidence="2" key="1">
    <citation type="submission" date="2024-02" db="EMBL/GenBank/DDBJ databases">
        <authorList>
            <consortium name="ELIXIR-Norway"/>
            <consortium name="Elixir Norway"/>
        </authorList>
    </citation>
    <scope>NUCLEOTIDE SEQUENCE</scope>
</reference>
<feature type="transmembrane region" description="Helical" evidence="1">
    <location>
        <begin position="12"/>
        <end position="34"/>
    </location>
</feature>
<dbReference type="PANTHER" id="PTHR28630:SF3">
    <property type="entry name" value="PEROXIREDOXIN-LIKE 2C"/>
    <property type="match status" value="1"/>
</dbReference>
<dbReference type="EMBL" id="OZ020098">
    <property type="protein sequence ID" value="CAK9270833.1"/>
    <property type="molecule type" value="Genomic_DNA"/>
</dbReference>
<evidence type="ECO:0000313" key="2">
    <source>
        <dbReference type="EMBL" id="CAK9270833.1"/>
    </source>
</evidence>
<sequence length="252" mass="27090">MVDGIGNRSVAVAVAGAAVAVVGLAFLLTFFTIARDTRVSSSASSTEMGTEKGSRIVTAAIKDIQVEKIHGPGDAASVNISSFWEHQPVVIHVLRRFGCQLCRGNAVVMSRMLPQLEANNIRLVGIGIEKLGLEEFEEGRYWKGELYIDHGKKIHKALELKSVSIVSALMMIFANKAVKDAAQKTKDTPGNFKGDGRQLGATFVVGKGGEMLLDFRQRDFADQPSTVSILDALGLDTSDVKEERAAPAVCTD</sequence>
<evidence type="ECO:0000256" key="1">
    <source>
        <dbReference type="SAM" id="Phobius"/>
    </source>
</evidence>
<dbReference type="InterPro" id="IPR036249">
    <property type="entry name" value="Thioredoxin-like_sf"/>
</dbReference>
<dbReference type="Proteomes" id="UP001497444">
    <property type="component" value="Chromosome 3"/>
</dbReference>
<proteinExistence type="predicted"/>
<dbReference type="Gene3D" id="3.40.30.10">
    <property type="entry name" value="Glutaredoxin"/>
    <property type="match status" value="1"/>
</dbReference>
<dbReference type="Pfam" id="PF13911">
    <property type="entry name" value="AhpC-TSA_2"/>
    <property type="match status" value="1"/>
</dbReference>
<dbReference type="InterPro" id="IPR032801">
    <property type="entry name" value="PXL2A/B/C"/>
</dbReference>
<keyword evidence="1" id="KW-0472">Membrane</keyword>
<gene>
    <name evidence="2" type="ORF">CSSPJE1EN1_LOCUS16311</name>
</gene>
<dbReference type="PANTHER" id="PTHR28630">
    <property type="match status" value="1"/>
</dbReference>
<protein>
    <recommendedName>
        <fullName evidence="4">Peroxiredoxin-like 2A</fullName>
    </recommendedName>
</protein>
<dbReference type="CDD" id="cd02970">
    <property type="entry name" value="PRX_like2"/>
    <property type="match status" value="1"/>
</dbReference>
<keyword evidence="1" id="KW-1133">Transmembrane helix</keyword>
<dbReference type="SUPFAM" id="SSF52833">
    <property type="entry name" value="Thioredoxin-like"/>
    <property type="match status" value="1"/>
</dbReference>
<keyword evidence="3" id="KW-1185">Reference proteome</keyword>
<evidence type="ECO:0000313" key="3">
    <source>
        <dbReference type="Proteomes" id="UP001497444"/>
    </source>
</evidence>
<organism evidence="2 3">
    <name type="scientific">Sphagnum jensenii</name>
    <dbReference type="NCBI Taxonomy" id="128206"/>
    <lineage>
        <taxon>Eukaryota</taxon>
        <taxon>Viridiplantae</taxon>
        <taxon>Streptophyta</taxon>
        <taxon>Embryophyta</taxon>
        <taxon>Bryophyta</taxon>
        <taxon>Sphagnophytina</taxon>
        <taxon>Sphagnopsida</taxon>
        <taxon>Sphagnales</taxon>
        <taxon>Sphagnaceae</taxon>
        <taxon>Sphagnum</taxon>
    </lineage>
</organism>
<keyword evidence="1" id="KW-0812">Transmembrane</keyword>